<keyword evidence="6 9" id="KW-0769">Symport</keyword>
<evidence type="ECO:0000256" key="1">
    <source>
        <dbReference type="ARBA" id="ARBA00004651"/>
    </source>
</evidence>
<dbReference type="NCBIfam" id="TIGR00835">
    <property type="entry name" value="agcS"/>
    <property type="match status" value="1"/>
</dbReference>
<feature type="transmembrane region" description="Helical" evidence="9">
    <location>
        <begin position="232"/>
        <end position="250"/>
    </location>
</feature>
<evidence type="ECO:0000256" key="5">
    <source>
        <dbReference type="ARBA" id="ARBA00022692"/>
    </source>
</evidence>
<dbReference type="AlphaFoldDB" id="A0A7W3RE92"/>
<name>A0A7W3RE92_PRIAR</name>
<feature type="transmembrane region" description="Helical" evidence="9">
    <location>
        <begin position="73"/>
        <end position="98"/>
    </location>
</feature>
<protein>
    <submittedName>
        <fullName evidence="10">AGCS family alanine or glycine:cation symporter</fullName>
    </submittedName>
</protein>
<dbReference type="Pfam" id="PF01235">
    <property type="entry name" value="Na_Ala_symp"/>
    <property type="match status" value="1"/>
</dbReference>
<comment type="caution">
    <text evidence="9">Lacks conserved residue(s) required for the propagation of feature annotation.</text>
</comment>
<evidence type="ECO:0000313" key="11">
    <source>
        <dbReference type="Proteomes" id="UP000543174"/>
    </source>
</evidence>
<organism evidence="10 11">
    <name type="scientific">Priestia aryabhattai</name>
    <name type="common">Bacillus aryabhattai</name>
    <dbReference type="NCBI Taxonomy" id="412384"/>
    <lineage>
        <taxon>Bacteria</taxon>
        <taxon>Bacillati</taxon>
        <taxon>Bacillota</taxon>
        <taxon>Bacilli</taxon>
        <taxon>Bacillales</taxon>
        <taxon>Bacillaceae</taxon>
        <taxon>Priestia</taxon>
    </lineage>
</organism>
<evidence type="ECO:0000256" key="7">
    <source>
        <dbReference type="ARBA" id="ARBA00022989"/>
    </source>
</evidence>
<keyword evidence="11" id="KW-1185">Reference proteome</keyword>
<comment type="similarity">
    <text evidence="2 9">Belongs to the alanine or glycine:cation symporter (AGCS) (TC 2.A.25) family.</text>
</comment>
<keyword evidence="7 9" id="KW-1133">Transmembrane helix</keyword>
<comment type="subcellular location">
    <subcellularLocation>
        <location evidence="1 9">Cell membrane</location>
        <topology evidence="1 9">Multi-pass membrane protein</topology>
    </subcellularLocation>
</comment>
<dbReference type="PANTHER" id="PTHR30330">
    <property type="entry name" value="AGSS FAMILY TRANSPORTER, SODIUM-ALANINE"/>
    <property type="match status" value="1"/>
</dbReference>
<dbReference type="GO" id="GO:0005886">
    <property type="term" value="C:plasma membrane"/>
    <property type="evidence" value="ECO:0007669"/>
    <property type="project" value="UniProtKB-SubCell"/>
</dbReference>
<evidence type="ECO:0000256" key="8">
    <source>
        <dbReference type="ARBA" id="ARBA00023136"/>
    </source>
</evidence>
<feature type="transmembrane region" description="Helical" evidence="9">
    <location>
        <begin position="14"/>
        <end position="34"/>
    </location>
</feature>
<evidence type="ECO:0000256" key="6">
    <source>
        <dbReference type="ARBA" id="ARBA00022847"/>
    </source>
</evidence>
<comment type="caution">
    <text evidence="10">The sequence shown here is derived from an EMBL/GenBank/DDBJ whole genome shotgun (WGS) entry which is preliminary data.</text>
</comment>
<dbReference type="GO" id="GO:0005283">
    <property type="term" value="F:amino acid:sodium symporter activity"/>
    <property type="evidence" value="ECO:0007669"/>
    <property type="project" value="InterPro"/>
</dbReference>
<sequence>MQANSITAGLNNAFSIPPLTSGIVLVVILGLIIFGGVKRIAAVVQYVVPFMAIGYVLVSLVIIGLNIQALPGVLALVFKSAFALDSTFGGIIGMAIAWGVKRGVYSNEAGQGTGAHPAGAAEVSHPAKQGLVQAFSVYIDTLLVCSATAFMILITGSYSTQAPDGSFIVDHLKGVEAGPQYTQQAVETVLPGFGSGFVAVSLVFFAFTTIMSQYYIAETNLAYVMKGKQNKIVSMFLKAALLATTLYGSIRTAEAAWVLADIGVGIMVWLNLIAILILAKPALITLKDYRQQRKLGIDPIFSPRKLGIQNADYWHEEYQHDQDKENVS</sequence>
<keyword evidence="5 9" id="KW-0812">Transmembrane</keyword>
<evidence type="ECO:0000313" key="10">
    <source>
        <dbReference type="EMBL" id="MBA9038058.1"/>
    </source>
</evidence>
<feature type="transmembrane region" description="Helical" evidence="9">
    <location>
        <begin position="189"/>
        <end position="211"/>
    </location>
</feature>
<evidence type="ECO:0000256" key="9">
    <source>
        <dbReference type="RuleBase" id="RU363064"/>
    </source>
</evidence>
<keyword evidence="4 9" id="KW-1003">Cell membrane</keyword>
<evidence type="ECO:0000256" key="2">
    <source>
        <dbReference type="ARBA" id="ARBA00009261"/>
    </source>
</evidence>
<evidence type="ECO:0000256" key="4">
    <source>
        <dbReference type="ARBA" id="ARBA00022475"/>
    </source>
</evidence>
<feature type="transmembrane region" description="Helical" evidence="9">
    <location>
        <begin position="256"/>
        <end position="279"/>
    </location>
</feature>
<evidence type="ECO:0000256" key="3">
    <source>
        <dbReference type="ARBA" id="ARBA00022448"/>
    </source>
</evidence>
<accession>A0A7W3RE92</accession>
<reference evidence="10" key="1">
    <citation type="submission" date="2020-08" db="EMBL/GenBank/DDBJ databases">
        <title>Functional genomics of gut bacteria from endangered species of beetles.</title>
        <authorList>
            <person name="Carlos-Shanley C."/>
        </authorList>
    </citation>
    <scope>NUCLEOTIDE SEQUENCE [LARGE SCALE GENOMIC DNA]</scope>
    <source>
        <strain evidence="10">S00060</strain>
    </source>
</reference>
<gene>
    <name evidence="10" type="ORF">HNP21_001147</name>
</gene>
<feature type="transmembrane region" description="Helical" evidence="9">
    <location>
        <begin position="46"/>
        <end position="67"/>
    </location>
</feature>
<feature type="transmembrane region" description="Helical" evidence="9">
    <location>
        <begin position="137"/>
        <end position="158"/>
    </location>
</feature>
<dbReference type="Proteomes" id="UP000543174">
    <property type="component" value="Unassembled WGS sequence"/>
</dbReference>
<keyword evidence="8 9" id="KW-0472">Membrane</keyword>
<dbReference type="EMBL" id="JACJHT010000001">
    <property type="protein sequence ID" value="MBA9038058.1"/>
    <property type="molecule type" value="Genomic_DNA"/>
</dbReference>
<dbReference type="PANTHER" id="PTHR30330:SF7">
    <property type="entry name" value="SODIUM_PROTON-DEPENDENT ALANINE CARRIER PROTEIN YRBD-RELATED"/>
    <property type="match status" value="1"/>
</dbReference>
<keyword evidence="3 9" id="KW-0813">Transport</keyword>
<dbReference type="PRINTS" id="PR00175">
    <property type="entry name" value="NAALASMPORT"/>
</dbReference>
<dbReference type="InterPro" id="IPR001463">
    <property type="entry name" value="Na/Ala_symport"/>
</dbReference>
<proteinExistence type="inferred from homology"/>